<name>A0A1X4XWT1_9BACT</name>
<keyword evidence="17" id="KW-1185">Reference proteome</keyword>
<sequence length="418" mass="48030">MLDVNILRQNVQLIEDTLKRRNNTNIDLNRLIQLDEEIRKIKAKIDSLLHTRKIISKEIGSIKAKKGDSKELESKTKELSVQIGNLDDNLLKKQDEFLSIWLLMPNLVDSSVVYGKDESENVEIRRVGEPKAYEFAIKAHDEIAKSLDILDFDRAARVSGSRFVYYKSQGARLERALINFMLDLHTKNGYTEMFVPYIVNEDSLIGTGQFPKFREEAYNVEEQFLIPTAEVPLVNFHREEILDESMLPLKYVAYSACFRKEAGSYGKDVRGIIRQHQFNKVELVQFTKPQDSFDALEDLINQAELVLKELGLPYRVVMLCSGDLGFASVKTYDLEVWFPSQKRYREISSCSNTLDFQARRAKIKVKSSKTNYFPHTLNGSGVAVGRCFAAILENYQTRDGNVKIPEKLVPYYGSEWLI</sequence>
<dbReference type="InterPro" id="IPR010978">
    <property type="entry name" value="tRNA-bd_arm"/>
</dbReference>
<keyword evidence="6 12" id="KW-0547">Nucleotide-binding</keyword>
<keyword evidence="7 12" id="KW-0067">ATP-binding</keyword>
<dbReference type="GO" id="GO:0005737">
    <property type="term" value="C:cytoplasm"/>
    <property type="evidence" value="ECO:0007669"/>
    <property type="project" value="UniProtKB-SubCell"/>
</dbReference>
<evidence type="ECO:0000256" key="1">
    <source>
        <dbReference type="ARBA" id="ARBA00004496"/>
    </source>
</evidence>
<keyword evidence="4 12" id="KW-0963">Cytoplasm</keyword>
<comment type="domain">
    <text evidence="12">Consists of two distinct domains, a catalytic core and a N-terminal extension that is involved in tRNA binding.</text>
</comment>
<dbReference type="InterPro" id="IPR045864">
    <property type="entry name" value="aa-tRNA-synth_II/BPL/LPL"/>
</dbReference>
<organism evidence="16 17">
    <name type="scientific">Desulfurella amilsii</name>
    <dbReference type="NCBI Taxonomy" id="1562698"/>
    <lineage>
        <taxon>Bacteria</taxon>
        <taxon>Pseudomonadati</taxon>
        <taxon>Campylobacterota</taxon>
        <taxon>Desulfurellia</taxon>
        <taxon>Desulfurellales</taxon>
        <taxon>Desulfurellaceae</taxon>
        <taxon>Desulfurella</taxon>
    </lineage>
</organism>
<comment type="subunit">
    <text evidence="12">Homodimer. The tRNA molecule binds across the dimer.</text>
</comment>
<dbReference type="NCBIfam" id="TIGR00414">
    <property type="entry name" value="serS"/>
    <property type="match status" value="1"/>
</dbReference>
<evidence type="ECO:0000256" key="7">
    <source>
        <dbReference type="ARBA" id="ARBA00022840"/>
    </source>
</evidence>
<evidence type="ECO:0000256" key="5">
    <source>
        <dbReference type="ARBA" id="ARBA00022598"/>
    </source>
</evidence>
<evidence type="ECO:0000256" key="3">
    <source>
        <dbReference type="ARBA" id="ARBA00010728"/>
    </source>
</evidence>
<dbReference type="AlphaFoldDB" id="A0A1X4XWT1"/>
<evidence type="ECO:0000259" key="15">
    <source>
        <dbReference type="PROSITE" id="PS50862"/>
    </source>
</evidence>
<keyword evidence="9 12" id="KW-0030">Aminoacyl-tRNA synthetase</keyword>
<dbReference type="CDD" id="cd00770">
    <property type="entry name" value="SerRS_core"/>
    <property type="match status" value="1"/>
</dbReference>
<dbReference type="Gene3D" id="1.10.287.40">
    <property type="entry name" value="Serine-tRNA synthetase, tRNA binding domain"/>
    <property type="match status" value="1"/>
</dbReference>
<dbReference type="PANTHER" id="PTHR43697:SF1">
    <property type="entry name" value="SERINE--TRNA LIGASE"/>
    <property type="match status" value="1"/>
</dbReference>
<dbReference type="GO" id="GO:0006434">
    <property type="term" value="P:seryl-tRNA aminoacylation"/>
    <property type="evidence" value="ECO:0007669"/>
    <property type="project" value="UniProtKB-UniRule"/>
</dbReference>
<protein>
    <recommendedName>
        <fullName evidence="12">Serine--tRNA ligase</fullName>
        <ecNumber evidence="12">6.1.1.11</ecNumber>
    </recommendedName>
    <alternativeName>
        <fullName evidence="12">Seryl-tRNA synthetase</fullName>
        <shortName evidence="12">SerRS</shortName>
    </alternativeName>
    <alternativeName>
        <fullName evidence="12">Seryl-tRNA(Ser/Sec) synthetase</fullName>
    </alternativeName>
</protein>
<dbReference type="PIRSF" id="PIRSF001529">
    <property type="entry name" value="Ser-tRNA-synth_IIa"/>
    <property type="match status" value="1"/>
</dbReference>
<dbReference type="GO" id="GO:0004828">
    <property type="term" value="F:serine-tRNA ligase activity"/>
    <property type="evidence" value="ECO:0007669"/>
    <property type="project" value="UniProtKB-UniRule"/>
</dbReference>
<dbReference type="GO" id="GO:0005524">
    <property type="term" value="F:ATP binding"/>
    <property type="evidence" value="ECO:0007669"/>
    <property type="project" value="UniProtKB-UniRule"/>
</dbReference>
<comment type="pathway">
    <text evidence="2 12">Aminoacyl-tRNA biosynthesis; selenocysteinyl-tRNA(Sec) biosynthesis; L-seryl-tRNA(Sec) from L-serine and tRNA(Sec): step 1/1.</text>
</comment>
<dbReference type="OrthoDB" id="9804647at2"/>
<dbReference type="Gene3D" id="3.30.930.10">
    <property type="entry name" value="Bira Bifunctional Protein, Domain 2"/>
    <property type="match status" value="1"/>
</dbReference>
<dbReference type="InterPro" id="IPR006195">
    <property type="entry name" value="aa-tRNA-synth_II"/>
</dbReference>
<dbReference type="GO" id="GO:0016260">
    <property type="term" value="P:selenocysteine biosynthetic process"/>
    <property type="evidence" value="ECO:0007669"/>
    <property type="project" value="UniProtKB-UniRule"/>
</dbReference>
<dbReference type="SUPFAM" id="SSF46589">
    <property type="entry name" value="tRNA-binding arm"/>
    <property type="match status" value="1"/>
</dbReference>
<accession>A0A1X4XWT1</accession>
<dbReference type="Pfam" id="PF00587">
    <property type="entry name" value="tRNA-synt_2b"/>
    <property type="match status" value="1"/>
</dbReference>
<comment type="catalytic activity">
    <reaction evidence="11 12">
        <text>tRNA(Ser) + L-serine + ATP = L-seryl-tRNA(Ser) + AMP + diphosphate + H(+)</text>
        <dbReference type="Rhea" id="RHEA:12292"/>
        <dbReference type="Rhea" id="RHEA-COMP:9669"/>
        <dbReference type="Rhea" id="RHEA-COMP:9703"/>
        <dbReference type="ChEBI" id="CHEBI:15378"/>
        <dbReference type="ChEBI" id="CHEBI:30616"/>
        <dbReference type="ChEBI" id="CHEBI:33019"/>
        <dbReference type="ChEBI" id="CHEBI:33384"/>
        <dbReference type="ChEBI" id="CHEBI:78442"/>
        <dbReference type="ChEBI" id="CHEBI:78533"/>
        <dbReference type="ChEBI" id="CHEBI:456215"/>
        <dbReference type="EC" id="6.1.1.11"/>
    </reaction>
</comment>
<feature type="binding site" evidence="13">
    <location>
        <position position="378"/>
    </location>
    <ligand>
        <name>L-serine</name>
        <dbReference type="ChEBI" id="CHEBI:33384"/>
    </ligand>
</feature>
<dbReference type="PROSITE" id="PS50862">
    <property type="entry name" value="AA_TRNA_LIGASE_II"/>
    <property type="match status" value="1"/>
</dbReference>
<feature type="binding site" evidence="12 14">
    <location>
        <begin position="259"/>
        <end position="261"/>
    </location>
    <ligand>
        <name>ATP</name>
        <dbReference type="ChEBI" id="CHEBI:30616"/>
    </ligand>
</feature>
<evidence type="ECO:0000256" key="6">
    <source>
        <dbReference type="ARBA" id="ARBA00022741"/>
    </source>
</evidence>
<dbReference type="SUPFAM" id="SSF55681">
    <property type="entry name" value="Class II aaRS and biotin synthetases"/>
    <property type="match status" value="1"/>
</dbReference>
<dbReference type="STRING" id="1562698.DESAMIL20_1527"/>
<evidence type="ECO:0000256" key="11">
    <source>
        <dbReference type="ARBA" id="ARBA00048823"/>
    </source>
</evidence>
<feature type="binding site" evidence="12">
    <location>
        <position position="380"/>
    </location>
    <ligand>
        <name>L-serine</name>
        <dbReference type="ChEBI" id="CHEBI:33384"/>
    </ligand>
</feature>
<evidence type="ECO:0000256" key="10">
    <source>
        <dbReference type="ARBA" id="ARBA00047929"/>
    </source>
</evidence>
<evidence type="ECO:0000256" key="2">
    <source>
        <dbReference type="ARBA" id="ARBA00005045"/>
    </source>
</evidence>
<dbReference type="InterPro" id="IPR042103">
    <property type="entry name" value="SerRS_1_N_sf"/>
</dbReference>
<comment type="similarity">
    <text evidence="3 12">Belongs to the class-II aminoacyl-tRNA synthetase family. Type-1 seryl-tRNA synthetase subfamily.</text>
</comment>
<evidence type="ECO:0000256" key="13">
    <source>
        <dbReference type="PIRSR" id="PIRSR001529-1"/>
    </source>
</evidence>
<comment type="caution">
    <text evidence="16">The sequence shown here is derived from an EMBL/GenBank/DDBJ whole genome shotgun (WGS) entry which is preliminary data.</text>
</comment>
<keyword evidence="8 12" id="KW-0648">Protein biosynthesis</keyword>
<dbReference type="InterPro" id="IPR033729">
    <property type="entry name" value="SerRS_core"/>
</dbReference>
<dbReference type="Pfam" id="PF02403">
    <property type="entry name" value="Seryl_tRNA_N"/>
    <property type="match status" value="1"/>
</dbReference>
<evidence type="ECO:0000256" key="4">
    <source>
        <dbReference type="ARBA" id="ARBA00022490"/>
    </source>
</evidence>
<comment type="subcellular location">
    <subcellularLocation>
        <location evidence="1 12">Cytoplasm</location>
    </subcellularLocation>
</comment>
<dbReference type="RefSeq" id="WP_086034225.1">
    <property type="nucleotide sequence ID" value="NZ_MDSU01000018.1"/>
</dbReference>
<dbReference type="EC" id="6.1.1.11" evidence="12"/>
<feature type="binding site" evidence="12">
    <location>
        <begin position="228"/>
        <end position="230"/>
    </location>
    <ligand>
        <name>L-serine</name>
        <dbReference type="ChEBI" id="CHEBI:33384"/>
    </ligand>
</feature>
<reference evidence="16 17" key="1">
    <citation type="journal article" date="2017" name="Front. Microbiol.">
        <title>Genome Sequence of Desulfurella amilsii Strain TR1 and Comparative Genomics of Desulfurellaceae Family.</title>
        <authorList>
            <person name="Florentino A.P."/>
            <person name="Stams A.J."/>
            <person name="Sanchez-Andrea I."/>
        </authorList>
    </citation>
    <scope>NUCLEOTIDE SEQUENCE [LARGE SCALE GENOMIC DNA]</scope>
    <source>
        <strain evidence="16 17">TR1</strain>
    </source>
</reference>
<feature type="binding site" evidence="12 13">
    <location>
        <position position="282"/>
    </location>
    <ligand>
        <name>L-serine</name>
        <dbReference type="ChEBI" id="CHEBI:33384"/>
    </ligand>
</feature>
<dbReference type="InterPro" id="IPR002317">
    <property type="entry name" value="Ser-tRNA-ligase_type_1"/>
</dbReference>
<gene>
    <name evidence="12" type="primary">serS</name>
    <name evidence="16" type="ORF">DESAMIL20_1527</name>
</gene>
<evidence type="ECO:0000256" key="8">
    <source>
        <dbReference type="ARBA" id="ARBA00022917"/>
    </source>
</evidence>
<keyword evidence="5 12" id="KW-0436">Ligase</keyword>
<feature type="binding site" evidence="12 14">
    <location>
        <begin position="346"/>
        <end position="349"/>
    </location>
    <ligand>
        <name>ATP</name>
        <dbReference type="ChEBI" id="CHEBI:30616"/>
    </ligand>
</feature>
<evidence type="ECO:0000256" key="12">
    <source>
        <dbReference type="HAMAP-Rule" id="MF_00176"/>
    </source>
</evidence>
<feature type="binding site" evidence="13">
    <location>
        <position position="259"/>
    </location>
    <ligand>
        <name>L-serine</name>
        <dbReference type="ChEBI" id="CHEBI:33384"/>
    </ligand>
</feature>
<evidence type="ECO:0000313" key="17">
    <source>
        <dbReference type="Proteomes" id="UP000194141"/>
    </source>
</evidence>
<dbReference type="InterPro" id="IPR002314">
    <property type="entry name" value="aa-tRNA-synt_IIb"/>
</dbReference>
<dbReference type="UniPathway" id="UPA00906">
    <property type="reaction ID" value="UER00895"/>
</dbReference>
<dbReference type="PRINTS" id="PR00981">
    <property type="entry name" value="TRNASYNTHSER"/>
</dbReference>
<feature type="binding site" evidence="13">
    <location>
        <position position="228"/>
    </location>
    <ligand>
        <name>L-serine</name>
        <dbReference type="ChEBI" id="CHEBI:33384"/>
    </ligand>
</feature>
<comment type="catalytic activity">
    <reaction evidence="10 12">
        <text>tRNA(Sec) + L-serine + ATP = L-seryl-tRNA(Sec) + AMP + diphosphate + H(+)</text>
        <dbReference type="Rhea" id="RHEA:42580"/>
        <dbReference type="Rhea" id="RHEA-COMP:9742"/>
        <dbReference type="Rhea" id="RHEA-COMP:10128"/>
        <dbReference type="ChEBI" id="CHEBI:15378"/>
        <dbReference type="ChEBI" id="CHEBI:30616"/>
        <dbReference type="ChEBI" id="CHEBI:33019"/>
        <dbReference type="ChEBI" id="CHEBI:33384"/>
        <dbReference type="ChEBI" id="CHEBI:78442"/>
        <dbReference type="ChEBI" id="CHEBI:78533"/>
        <dbReference type="ChEBI" id="CHEBI:456215"/>
        <dbReference type="EC" id="6.1.1.11"/>
    </reaction>
</comment>
<dbReference type="PANTHER" id="PTHR43697">
    <property type="entry name" value="SERYL-TRNA SYNTHETASE"/>
    <property type="match status" value="1"/>
</dbReference>
<feature type="domain" description="Aminoacyl-transfer RNA synthetases class-II family profile" evidence="15">
    <location>
        <begin position="172"/>
        <end position="405"/>
    </location>
</feature>
<dbReference type="HAMAP" id="MF_00176">
    <property type="entry name" value="Ser_tRNA_synth_type1"/>
    <property type="match status" value="1"/>
</dbReference>
<evidence type="ECO:0000256" key="9">
    <source>
        <dbReference type="ARBA" id="ARBA00023146"/>
    </source>
</evidence>
<comment type="caution">
    <text evidence="12">Lacks conserved residue(s) required for the propagation of feature annotation.</text>
</comment>
<dbReference type="Proteomes" id="UP000194141">
    <property type="component" value="Unassembled WGS sequence"/>
</dbReference>
<comment type="function">
    <text evidence="12">Catalyzes the attachment of serine to tRNA(Ser). Is also able to aminoacylate tRNA(Sec) with serine, to form the misacylated tRNA L-seryl-tRNA(Sec), which will be further converted into selenocysteinyl-tRNA(Sec).</text>
</comment>
<evidence type="ECO:0000256" key="14">
    <source>
        <dbReference type="PIRSR" id="PIRSR001529-2"/>
    </source>
</evidence>
<dbReference type="EMBL" id="MDSU01000018">
    <property type="protein sequence ID" value="OSS41974.1"/>
    <property type="molecule type" value="Genomic_DNA"/>
</dbReference>
<dbReference type="InterPro" id="IPR015866">
    <property type="entry name" value="Ser-tRNA-synth_1_N"/>
</dbReference>
<evidence type="ECO:0000313" key="16">
    <source>
        <dbReference type="EMBL" id="OSS41974.1"/>
    </source>
</evidence>
<proteinExistence type="inferred from homology"/>